<dbReference type="EMBL" id="JAEUAK010000001">
    <property type="protein sequence ID" value="MBW9051091.1"/>
    <property type="molecule type" value="Genomic_DNA"/>
</dbReference>
<evidence type="ECO:0000256" key="2">
    <source>
        <dbReference type="ARBA" id="ARBA00022857"/>
    </source>
</evidence>
<proteinExistence type="inferred from homology"/>
<keyword evidence="2" id="KW-0521">NADP</keyword>
<dbReference type="PIRSF" id="PIRSF000097">
    <property type="entry name" value="AKR"/>
    <property type="match status" value="1"/>
</dbReference>
<comment type="caution">
    <text evidence="5">The sequence shown here is derived from an EMBL/GenBank/DDBJ whole genome shotgun (WGS) entry which is preliminary data.</text>
</comment>
<gene>
    <name evidence="5" type="ORF">JNB85_01540</name>
</gene>
<protein>
    <submittedName>
        <fullName evidence="5">Aldo/keto reductase</fullName>
    </submittedName>
</protein>
<dbReference type="Pfam" id="PF00248">
    <property type="entry name" value="Aldo_ket_red"/>
    <property type="match status" value="2"/>
</dbReference>
<dbReference type="SUPFAM" id="SSF51430">
    <property type="entry name" value="NAD(P)-linked oxidoreductase"/>
    <property type="match status" value="1"/>
</dbReference>
<evidence type="ECO:0000256" key="3">
    <source>
        <dbReference type="ARBA" id="ARBA00023002"/>
    </source>
</evidence>
<evidence type="ECO:0000259" key="4">
    <source>
        <dbReference type="Pfam" id="PF00248"/>
    </source>
</evidence>
<evidence type="ECO:0000256" key="1">
    <source>
        <dbReference type="ARBA" id="ARBA00007905"/>
    </source>
</evidence>
<dbReference type="PANTHER" id="PTHR43827">
    <property type="entry name" value="2,5-DIKETO-D-GLUCONIC ACID REDUCTASE"/>
    <property type="match status" value="1"/>
</dbReference>
<reference evidence="5 6" key="1">
    <citation type="journal article" date="2021" name="MBio">
        <title>Poor Competitiveness of Bradyrhizobium in Pigeon Pea Root Colonization in Indian Soils.</title>
        <authorList>
            <person name="Chalasani D."/>
            <person name="Basu A."/>
            <person name="Pullabhotla S.V.S.R.N."/>
            <person name="Jorrin B."/>
            <person name="Neal A.L."/>
            <person name="Poole P.S."/>
            <person name="Podile A.R."/>
            <person name="Tkacz A."/>
        </authorList>
    </citation>
    <scope>NUCLEOTIDE SEQUENCE [LARGE SCALE GENOMIC DNA]</scope>
    <source>
        <strain evidence="5 6">HU56</strain>
    </source>
</reference>
<keyword evidence="6" id="KW-1185">Reference proteome</keyword>
<keyword evidence="3" id="KW-0560">Oxidoreductase</keyword>
<evidence type="ECO:0000313" key="5">
    <source>
        <dbReference type="EMBL" id="MBW9051091.1"/>
    </source>
</evidence>
<dbReference type="RefSeq" id="WP_220332630.1">
    <property type="nucleotide sequence ID" value="NZ_JAEUAK010000001.1"/>
</dbReference>
<sequence>MNSKDTHVLRDGHRIPSIGFGVWQVPPEQTEEAVTTAISAGFRSIDTAEAYYNETEVGNALRRSELPRSSFFLTTKVWNTNHGRNTTIKAFAESTRRLGTDVIDLYLLHWPSRVRDLYVETWEALIDLKREGLIKSIGVSNFSVQQLARLIGETGVVPAVNQIELHPRFQQKEVRRFHDRHGIVTESWSPLGMWKNGVPSIQEPVIQRVALKHGKTPAQVVLRWHLQEGLVPLTRSVNRLHVRENIALYDFSLDPDDMEAIRALDSATGRRGPDPDTAEF</sequence>
<comment type="similarity">
    <text evidence="1">Belongs to the aldo/keto reductase family.</text>
</comment>
<dbReference type="InterPro" id="IPR018170">
    <property type="entry name" value="Aldo/ket_reductase_CS"/>
</dbReference>
<dbReference type="InterPro" id="IPR020471">
    <property type="entry name" value="AKR"/>
</dbReference>
<organism evidence="5 6">
    <name type="scientific">Rhizobium mesosinicum</name>
    <dbReference type="NCBI Taxonomy" id="335017"/>
    <lineage>
        <taxon>Bacteria</taxon>
        <taxon>Pseudomonadati</taxon>
        <taxon>Pseudomonadota</taxon>
        <taxon>Alphaproteobacteria</taxon>
        <taxon>Hyphomicrobiales</taxon>
        <taxon>Rhizobiaceae</taxon>
        <taxon>Rhizobium/Agrobacterium group</taxon>
        <taxon>Rhizobium</taxon>
    </lineage>
</organism>
<dbReference type="Proteomes" id="UP000717752">
    <property type="component" value="Unassembled WGS sequence"/>
</dbReference>
<dbReference type="PROSITE" id="PS00062">
    <property type="entry name" value="ALDOKETO_REDUCTASE_2"/>
    <property type="match status" value="1"/>
</dbReference>
<accession>A0ABS7GN73</accession>
<dbReference type="InterPro" id="IPR036812">
    <property type="entry name" value="NAD(P)_OxRdtase_dom_sf"/>
</dbReference>
<feature type="domain" description="NADP-dependent oxidoreductase" evidence="4">
    <location>
        <begin position="18"/>
        <end position="193"/>
    </location>
</feature>
<dbReference type="Gene3D" id="3.20.20.100">
    <property type="entry name" value="NADP-dependent oxidoreductase domain"/>
    <property type="match status" value="1"/>
</dbReference>
<feature type="domain" description="NADP-dependent oxidoreductase" evidence="4">
    <location>
        <begin position="206"/>
        <end position="265"/>
    </location>
</feature>
<name>A0ABS7GN73_9HYPH</name>
<dbReference type="PROSITE" id="PS00798">
    <property type="entry name" value="ALDOKETO_REDUCTASE_1"/>
    <property type="match status" value="1"/>
</dbReference>
<dbReference type="PANTHER" id="PTHR43827:SF3">
    <property type="entry name" value="NADP-DEPENDENT OXIDOREDUCTASE DOMAIN-CONTAINING PROTEIN"/>
    <property type="match status" value="1"/>
</dbReference>
<evidence type="ECO:0000313" key="6">
    <source>
        <dbReference type="Proteomes" id="UP000717752"/>
    </source>
</evidence>
<dbReference type="InterPro" id="IPR023210">
    <property type="entry name" value="NADP_OxRdtase_dom"/>
</dbReference>
<dbReference type="PRINTS" id="PR00069">
    <property type="entry name" value="ALDKETRDTASE"/>
</dbReference>